<dbReference type="PANTHER" id="PTHR42760:SF133">
    <property type="entry name" value="3-OXOACYL-[ACYL-CARRIER-PROTEIN] REDUCTASE"/>
    <property type="match status" value="1"/>
</dbReference>
<dbReference type="PRINTS" id="PR00081">
    <property type="entry name" value="GDHRDH"/>
</dbReference>
<dbReference type="GO" id="GO:0048038">
    <property type="term" value="F:quinone binding"/>
    <property type="evidence" value="ECO:0007669"/>
    <property type="project" value="TreeGrafter"/>
</dbReference>
<evidence type="ECO:0000313" key="3">
    <source>
        <dbReference type="EMBL" id="KAK0659991.1"/>
    </source>
</evidence>
<dbReference type="InterPro" id="IPR036291">
    <property type="entry name" value="NAD(P)-bd_dom_sf"/>
</dbReference>
<gene>
    <name evidence="3" type="primary">fabG_4</name>
    <name evidence="3" type="ORF">DIS24_g3786</name>
</gene>
<dbReference type="GO" id="GO:0016616">
    <property type="term" value="F:oxidoreductase activity, acting on the CH-OH group of donors, NAD or NADP as acceptor"/>
    <property type="evidence" value="ECO:0007669"/>
    <property type="project" value="TreeGrafter"/>
</dbReference>
<keyword evidence="4" id="KW-1185">Reference proteome</keyword>
<accession>A0AA40D276</accession>
<evidence type="ECO:0000256" key="2">
    <source>
        <dbReference type="ARBA" id="ARBA00023002"/>
    </source>
</evidence>
<comment type="similarity">
    <text evidence="1">Belongs to the short-chain dehydrogenases/reductases (SDR) family.</text>
</comment>
<dbReference type="SUPFAM" id="SSF51735">
    <property type="entry name" value="NAD(P)-binding Rossmann-fold domains"/>
    <property type="match status" value="1"/>
</dbReference>
<dbReference type="PANTHER" id="PTHR42760">
    <property type="entry name" value="SHORT-CHAIN DEHYDROGENASES/REDUCTASES FAMILY MEMBER"/>
    <property type="match status" value="1"/>
</dbReference>
<comment type="caution">
    <text evidence="3">The sequence shown here is derived from an EMBL/GenBank/DDBJ whole genome shotgun (WGS) entry which is preliminary data.</text>
</comment>
<dbReference type="InterPro" id="IPR002347">
    <property type="entry name" value="SDR_fam"/>
</dbReference>
<keyword evidence="2" id="KW-0560">Oxidoreductase</keyword>
<organism evidence="3 4">
    <name type="scientific">Lasiodiplodia hormozganensis</name>
    <dbReference type="NCBI Taxonomy" id="869390"/>
    <lineage>
        <taxon>Eukaryota</taxon>
        <taxon>Fungi</taxon>
        <taxon>Dikarya</taxon>
        <taxon>Ascomycota</taxon>
        <taxon>Pezizomycotina</taxon>
        <taxon>Dothideomycetes</taxon>
        <taxon>Dothideomycetes incertae sedis</taxon>
        <taxon>Botryosphaeriales</taxon>
        <taxon>Botryosphaeriaceae</taxon>
        <taxon>Lasiodiplodia</taxon>
    </lineage>
</organism>
<protein>
    <submittedName>
        <fullName evidence="3">3-oxoacyl-(Acyl-carrier-protein) reductase FabG</fullName>
    </submittedName>
</protein>
<dbReference type="Proteomes" id="UP001175001">
    <property type="component" value="Unassembled WGS sequence"/>
</dbReference>
<reference evidence="3" key="1">
    <citation type="submission" date="2023-06" db="EMBL/GenBank/DDBJ databases">
        <title>Multi-omics analyses reveal the molecular pathogenesis toolkit of Lasiodiplodia hormozganensis, a cross-kingdom pathogen.</title>
        <authorList>
            <person name="Felix C."/>
            <person name="Meneses R."/>
            <person name="Goncalves M.F.M."/>
            <person name="Tilleman L."/>
            <person name="Duarte A.S."/>
            <person name="Jorrin-Novo J.V."/>
            <person name="Van De Peer Y."/>
            <person name="Deforce D."/>
            <person name="Van Nieuwerburgh F."/>
            <person name="Esteves A.C."/>
            <person name="Alves A."/>
        </authorList>
    </citation>
    <scope>NUCLEOTIDE SEQUENCE</scope>
    <source>
        <strain evidence="3">CBS 339.90</strain>
    </source>
</reference>
<dbReference type="AlphaFoldDB" id="A0AA40D276"/>
<dbReference type="Pfam" id="PF13561">
    <property type="entry name" value="adh_short_C2"/>
    <property type="match status" value="1"/>
</dbReference>
<dbReference type="EMBL" id="JAUJDW010000012">
    <property type="protein sequence ID" value="KAK0659991.1"/>
    <property type="molecule type" value="Genomic_DNA"/>
</dbReference>
<dbReference type="Gene3D" id="3.40.50.720">
    <property type="entry name" value="NAD(P)-binding Rossmann-like Domain"/>
    <property type="match status" value="2"/>
</dbReference>
<evidence type="ECO:0000256" key="1">
    <source>
        <dbReference type="ARBA" id="ARBA00006484"/>
    </source>
</evidence>
<dbReference type="Pfam" id="PF00106">
    <property type="entry name" value="adh_short"/>
    <property type="match status" value="1"/>
</dbReference>
<evidence type="ECO:0000313" key="4">
    <source>
        <dbReference type="Proteomes" id="UP001175001"/>
    </source>
</evidence>
<name>A0AA40D276_9PEZI</name>
<sequence length="269" mass="29092">MSPHAPLSRTILRATSRAPALRRAAARPHIQPYHSTTDTSTLNGHHVLVTGGSRGIGKAIASRFASLGASTTIVGRHADTLQLATHEVVSRSPRFDEDSISHGYVIGDISTKGFWEMLSRSLILRQCLRHSPPEFNQEKFDPTPLTILVNAAGVTHNALLTRQSAVATEDAVQTNLMGTMWACKILGLTRALAGEMGPLGVRVNVIMPGYVETDMTAAMQTVAREKALERIPLKRFGTVEEIAEAAVFLVTNQYANNCVINLDGDLMGD</sequence>
<dbReference type="GO" id="GO:0006633">
    <property type="term" value="P:fatty acid biosynthetic process"/>
    <property type="evidence" value="ECO:0007669"/>
    <property type="project" value="TreeGrafter"/>
</dbReference>
<proteinExistence type="inferred from homology"/>